<accession>A0ABM0MYG3</accession>
<feature type="transmembrane region" description="Helical" evidence="7">
    <location>
        <begin position="6"/>
        <end position="24"/>
    </location>
</feature>
<evidence type="ECO:0000256" key="3">
    <source>
        <dbReference type="ARBA" id="ARBA00022692"/>
    </source>
</evidence>
<evidence type="ECO:0000313" key="9">
    <source>
        <dbReference type="RefSeq" id="XP_006825054.1"/>
    </source>
</evidence>
<feature type="transmembrane region" description="Helical" evidence="7">
    <location>
        <begin position="318"/>
        <end position="339"/>
    </location>
</feature>
<evidence type="ECO:0000256" key="5">
    <source>
        <dbReference type="ARBA" id="ARBA00023136"/>
    </source>
</evidence>
<feature type="transmembrane region" description="Helical" evidence="7">
    <location>
        <begin position="179"/>
        <end position="202"/>
    </location>
</feature>
<keyword evidence="3 7" id="KW-0812">Transmembrane</keyword>
<feature type="transmembrane region" description="Helical" evidence="7">
    <location>
        <begin position="475"/>
        <end position="496"/>
    </location>
</feature>
<dbReference type="Pfam" id="PF00209">
    <property type="entry name" value="SNF"/>
    <property type="match status" value="1"/>
</dbReference>
<evidence type="ECO:0000313" key="8">
    <source>
        <dbReference type="Proteomes" id="UP000694865"/>
    </source>
</evidence>
<keyword evidence="8" id="KW-1185">Reference proteome</keyword>
<organism evidence="8 9">
    <name type="scientific">Saccoglossus kowalevskii</name>
    <name type="common">Acorn worm</name>
    <dbReference type="NCBI Taxonomy" id="10224"/>
    <lineage>
        <taxon>Eukaryota</taxon>
        <taxon>Metazoa</taxon>
        <taxon>Hemichordata</taxon>
        <taxon>Enteropneusta</taxon>
        <taxon>Harrimaniidae</taxon>
        <taxon>Saccoglossus</taxon>
    </lineage>
</organism>
<proteinExistence type="predicted"/>
<protein>
    <submittedName>
        <fullName evidence="9">Sodium- and chloride-dependent GABA transporter 1-like</fullName>
    </submittedName>
</protein>
<evidence type="ECO:0000256" key="4">
    <source>
        <dbReference type="ARBA" id="ARBA00022989"/>
    </source>
</evidence>
<gene>
    <name evidence="9" type="primary">LOC100374401</name>
</gene>
<sequence>AFLIPYTICLILLGIPIFYMEVGLGQYLGIGGISAWQIAPAFKGVGYASATIACMLNIYYIVIIAWSLIYLFFSFFPTLPWTLCDANWNDIFCYDYSYHNTTNNGTAFCTGPYNNVTINMTDSETPSEQFWNNAVLQISDGIHEIGSVIWYLALALFIAWALTYACIVKGVKTTGKIVWFTTTFPYVVLTILLIRACTLPGAEDGIYYYLVPDWSKLLEAQVWVDAGSQIFFSLGVGISSLISLGSYNPYHNNIVIDTLVVCTVNCLTSFYGGFMVFATLGFMAWTQGVEVEDVVDSGPGLTFITVPTAIAEMPGAQFWAVLFFIMLLLLGLDSQFCVVEGFYTCIADEYPKYLRSKRPLCLFIVCCVYYLLALPCITNAGMYFFTLMDGYGASGYVLLWVALWECIVISYVYGVKKYLKGMTHMLKSKPNWFWPACWCFISPCILIFIQLFSFLTYDGFMYGEDYTYPVWGEVLGWLMAAFSMHWILTYFIYAYIVSPGNYKERWHTMIHPRPWLNLRGLDDDIPDDYQPTKDAMMMTDDDDFDGESPTGSDNSAPPSYEMTAIEIKET</sequence>
<feature type="transmembrane region" description="Helical" evidence="7">
    <location>
        <begin position="433"/>
        <end position="455"/>
    </location>
</feature>
<feature type="transmembrane region" description="Helical" evidence="7">
    <location>
        <begin position="222"/>
        <end position="247"/>
    </location>
</feature>
<evidence type="ECO:0000256" key="7">
    <source>
        <dbReference type="SAM" id="Phobius"/>
    </source>
</evidence>
<dbReference type="PRINTS" id="PR00176">
    <property type="entry name" value="NANEUSMPORT"/>
</dbReference>
<feature type="transmembrane region" description="Helical" evidence="7">
    <location>
        <begin position="391"/>
        <end position="413"/>
    </location>
</feature>
<keyword evidence="5 7" id="KW-0472">Membrane</keyword>
<dbReference type="PANTHER" id="PTHR11616">
    <property type="entry name" value="SODIUM/CHLORIDE DEPENDENT TRANSPORTER"/>
    <property type="match status" value="1"/>
</dbReference>
<feature type="transmembrane region" description="Helical" evidence="7">
    <location>
        <begin position="45"/>
        <end position="73"/>
    </location>
</feature>
<name>A0ABM0MYG3_SACKO</name>
<dbReference type="RefSeq" id="XP_006825054.1">
    <property type="nucleotide sequence ID" value="XM_006824991.1"/>
</dbReference>
<feature type="transmembrane region" description="Helical" evidence="7">
    <location>
        <begin position="148"/>
        <end position="167"/>
    </location>
</feature>
<feature type="region of interest" description="Disordered" evidence="6">
    <location>
        <begin position="532"/>
        <end position="570"/>
    </location>
</feature>
<feature type="transmembrane region" description="Helical" evidence="7">
    <location>
        <begin position="360"/>
        <end position="385"/>
    </location>
</feature>
<keyword evidence="4 7" id="KW-1133">Transmembrane helix</keyword>
<reference evidence="9" key="1">
    <citation type="submission" date="2025-08" db="UniProtKB">
        <authorList>
            <consortium name="RefSeq"/>
        </authorList>
    </citation>
    <scope>IDENTIFICATION</scope>
    <source>
        <tissue evidence="9">Testes</tissue>
    </source>
</reference>
<feature type="non-terminal residue" evidence="9">
    <location>
        <position position="1"/>
    </location>
</feature>
<dbReference type="GeneID" id="100374401"/>
<evidence type="ECO:0000256" key="6">
    <source>
        <dbReference type="SAM" id="MobiDB-lite"/>
    </source>
</evidence>
<feature type="transmembrane region" description="Helical" evidence="7">
    <location>
        <begin position="259"/>
        <end position="285"/>
    </location>
</feature>
<evidence type="ECO:0000256" key="2">
    <source>
        <dbReference type="ARBA" id="ARBA00022448"/>
    </source>
</evidence>
<dbReference type="SUPFAM" id="SSF161070">
    <property type="entry name" value="SNF-like"/>
    <property type="match status" value="1"/>
</dbReference>
<dbReference type="InterPro" id="IPR000175">
    <property type="entry name" value="Na/ntran_symport"/>
</dbReference>
<dbReference type="Proteomes" id="UP000694865">
    <property type="component" value="Unplaced"/>
</dbReference>
<dbReference type="PANTHER" id="PTHR11616:SF254">
    <property type="entry name" value="TRANSPORTER"/>
    <property type="match status" value="1"/>
</dbReference>
<dbReference type="PROSITE" id="PS50267">
    <property type="entry name" value="NA_NEUROTRAN_SYMP_3"/>
    <property type="match status" value="1"/>
</dbReference>
<evidence type="ECO:0000256" key="1">
    <source>
        <dbReference type="ARBA" id="ARBA00004141"/>
    </source>
</evidence>
<comment type="subcellular location">
    <subcellularLocation>
        <location evidence="1">Membrane</location>
        <topology evidence="1">Multi-pass membrane protein</topology>
    </subcellularLocation>
</comment>
<keyword evidence="2" id="KW-0813">Transport</keyword>
<dbReference type="InterPro" id="IPR037272">
    <property type="entry name" value="SNS_sf"/>
</dbReference>